<evidence type="ECO:0000259" key="22">
    <source>
        <dbReference type="Pfam" id="PF13087"/>
    </source>
</evidence>
<evidence type="ECO:0000256" key="13">
    <source>
        <dbReference type="ARBA" id="ARBA00023014"/>
    </source>
</evidence>
<dbReference type="GO" id="GO:0046872">
    <property type="term" value="F:metal ion binding"/>
    <property type="evidence" value="ECO:0007669"/>
    <property type="project" value="UniProtKB-UniRule"/>
</dbReference>
<dbReference type="STRING" id="6182.A0A4Z2DXJ9"/>
<feature type="domain" description="DNA2/NAM7 helicase-like C-terminal" evidence="22">
    <location>
        <begin position="1214"/>
        <end position="1426"/>
    </location>
</feature>
<dbReference type="InterPro" id="IPR027417">
    <property type="entry name" value="P-loop_NTPase"/>
</dbReference>
<keyword evidence="3 19" id="KW-0004">4Fe-4S</keyword>
<keyword evidence="11 19" id="KW-0067">ATP-binding</keyword>
<keyword evidence="19" id="KW-0158">Chromosome</keyword>
<sequence>MKQSSLLNFFGKKPEDTPSTSFHKSPSTDVSFIDSKSTICDDSYIITGTPNSIQRTSKISLTGRAALGTLQFDNVSSPSFRRHKLVARRSSLTVCRDEIVRSKLHDLLSSDPIEKNENPRMCSNRQAQVSAKLRRGNYDLLNYAPQDQIVNVASNEAGLSHHSMITSNRAKMMVSTALRGCVASKHKSIPDVHSPEDLSIHQKCNKRNVSNPENKNISNSNKKAKHYVNSEIHLSVEELSALDDVLDQLIREDNLPSSEHCQKETVILDSPRTPDCSENDTQLSIHDEEFQMLNLSDWSPVKTESTMLEQQDAVDNQLFQIPSQSFLRGTVVQINNKCDQIELVVQLDNTDSTVGDKARINVILRDSWFDSSVRVNDIINIIPSISGDVKSPIRTDSTLIISDNTNSSHTDCAAICIHPDYLLPTTKVVSSLNCLRRVVLEQFWVSDGNYSENNEILGVNLNQTSDIMLTGSLVHELFQEIISKENIQNDDVSQIILGLIHRPSIVLQTYASGIKTKALIKKLQDFVPKIFSWTQAHWIQRLTPHTDFTVIDQVKVEDVVAIEENIWSNRLGLKGKIDSTLLCKVSSIVGSKPTLNLIPMELKTGNPSYSIEHKGQVYLYLLLAKEFYGAHYNNSNYSSVPVANAGWLVYLKDSMKVNFQRQKLCVNPGILYPDINSFRGLIQTRNRLASGIIDLLKSADISHCNEFELPNYINQSRVCQTCSLQLTCSLLTENPTKSYSNACNSTSSIHEILINRRSHLRREYITFFIKWSKLLLTEHLDNERLEDVVGNIYKTSLETNRPVTNGTIRGLQLMKTKISKNSLSGDFEVQNWFVLHKPIDRPYESLLSLSNLNVGDFVIVSSDDSRFLGIELATVAAVEECHEFAFSNQVSVYSSFDYKKHTLALISTRSFPDRIKSFRVDRYISMKTIQLNLSNLVGFMQNSKLCHFLRELIIDGRVPDISKTISKKIVKEIRPILKPLNVNQRSAVLQTLFSQNYILIKGYPGSGKTETLVALLRVLILLKKRILVAAHTHSAVDNLLLRLCQTGETRVIRLGQIDRINSDLFNYSLEYKLNSFLISNEKLEYDITDYIHSVMSDAVVVGCTALGASGGYGLQHPALTNQKFDVVLIDEASQLMFPTTLGPLLCLAEEQKADDIKCCRFVLVGDPYQLPPLVRSQKARLGGLDQSLFSLLLNYHDGAGSPSTTNSSMEFSKKGYIIELTIQYRMNSNILALTNYLTYENKMSCANLSILQATLELKPNVISDKLLDKSPLWIRRVKSPLLSDSVLLLDTKKLDCCTSSAIGCRASISNPTEAHLILYIIQQILAVFLLSAKDIGIITPHRAQVYLLKNILKKNSFETIEVNTVDQFQGRDKRVILLSLTVCPSLFLETGGNKSLESCRNHLLDDLPRLTVALTRAQHKLIIIGCTGHHDILQNNLNQKINLENLFSFIKSVIGGYEILPSNITTWINNKELNKDICA</sequence>
<evidence type="ECO:0000256" key="9">
    <source>
        <dbReference type="ARBA" id="ARBA00022801"/>
    </source>
</evidence>
<evidence type="ECO:0000256" key="16">
    <source>
        <dbReference type="ARBA" id="ARBA00023242"/>
    </source>
</evidence>
<evidence type="ECO:0000256" key="18">
    <source>
        <dbReference type="ARBA" id="ARBA00047995"/>
    </source>
</evidence>
<keyword evidence="14 19" id="KW-0238">DNA-binding</keyword>
<dbReference type="GO" id="GO:0005524">
    <property type="term" value="F:ATP binding"/>
    <property type="evidence" value="ECO:0007669"/>
    <property type="project" value="UniProtKB-UniRule"/>
</dbReference>
<dbReference type="InterPro" id="IPR011604">
    <property type="entry name" value="PDDEXK-like_dom_sf"/>
</dbReference>
<dbReference type="GO" id="GO:0016887">
    <property type="term" value="F:ATP hydrolysis activity"/>
    <property type="evidence" value="ECO:0007669"/>
    <property type="project" value="RHEA"/>
</dbReference>
<evidence type="ECO:0000259" key="21">
    <source>
        <dbReference type="Pfam" id="PF13086"/>
    </source>
</evidence>
<dbReference type="Gene3D" id="3.40.50.300">
    <property type="entry name" value="P-loop containing nucleotide triphosphate hydrolases"/>
    <property type="match status" value="2"/>
</dbReference>
<keyword evidence="6 19" id="KW-0479">Metal-binding</keyword>
<dbReference type="EMBL" id="SKCS01000009">
    <property type="protein sequence ID" value="TNN21169.1"/>
    <property type="molecule type" value="Genomic_DNA"/>
</dbReference>
<dbReference type="GO" id="GO:0017116">
    <property type="term" value="F:single-stranded DNA helicase activity"/>
    <property type="evidence" value="ECO:0007669"/>
    <property type="project" value="UniProtKB-UniRule"/>
</dbReference>
<dbReference type="GO" id="GO:0003677">
    <property type="term" value="F:DNA binding"/>
    <property type="evidence" value="ECO:0007669"/>
    <property type="project" value="UniProtKB-UniRule"/>
</dbReference>
<evidence type="ECO:0000256" key="8">
    <source>
        <dbReference type="ARBA" id="ARBA00022763"/>
    </source>
</evidence>
<dbReference type="Gene3D" id="3.90.320.10">
    <property type="match status" value="1"/>
</dbReference>
<evidence type="ECO:0000313" key="23">
    <source>
        <dbReference type="EMBL" id="TNN21169.1"/>
    </source>
</evidence>
<evidence type="ECO:0000256" key="11">
    <source>
        <dbReference type="ARBA" id="ARBA00022840"/>
    </source>
</evidence>
<dbReference type="GO" id="GO:0005737">
    <property type="term" value="C:cytoplasm"/>
    <property type="evidence" value="ECO:0007669"/>
    <property type="project" value="TreeGrafter"/>
</dbReference>
<evidence type="ECO:0000259" key="20">
    <source>
        <dbReference type="Pfam" id="PF08696"/>
    </source>
</evidence>
<keyword evidence="8 19" id="KW-0227">DNA damage</keyword>
<dbReference type="OrthoDB" id="306218at2759"/>
<keyword evidence="24" id="KW-1185">Reference proteome</keyword>
<evidence type="ECO:0000256" key="1">
    <source>
        <dbReference type="ARBA" id="ARBA00001966"/>
    </source>
</evidence>
<evidence type="ECO:0000256" key="14">
    <source>
        <dbReference type="ARBA" id="ARBA00023125"/>
    </source>
</evidence>
<dbReference type="PANTHER" id="PTHR10887">
    <property type="entry name" value="DNA2/NAM7 HELICASE FAMILY"/>
    <property type="match status" value="1"/>
</dbReference>
<dbReference type="InterPro" id="IPR041679">
    <property type="entry name" value="DNA2/NAM7-like_C"/>
</dbReference>
<feature type="domain" description="DNA2/NAM7 helicase helicase" evidence="21">
    <location>
        <begin position="1084"/>
        <end position="1176"/>
    </location>
</feature>
<dbReference type="GO" id="GO:0033567">
    <property type="term" value="P:DNA replication, Okazaki fragment processing"/>
    <property type="evidence" value="ECO:0007669"/>
    <property type="project" value="UniProtKB-UniRule"/>
</dbReference>
<organism evidence="23 24">
    <name type="scientific">Schistosoma japonicum</name>
    <name type="common">Blood fluke</name>
    <dbReference type="NCBI Taxonomy" id="6182"/>
    <lineage>
        <taxon>Eukaryota</taxon>
        <taxon>Metazoa</taxon>
        <taxon>Spiralia</taxon>
        <taxon>Lophotrochozoa</taxon>
        <taxon>Platyhelminthes</taxon>
        <taxon>Trematoda</taxon>
        <taxon>Digenea</taxon>
        <taxon>Strigeidida</taxon>
        <taxon>Schistosomatoidea</taxon>
        <taxon>Schistosomatidae</taxon>
        <taxon>Schistosoma</taxon>
    </lineage>
</organism>
<evidence type="ECO:0000256" key="19">
    <source>
        <dbReference type="RuleBase" id="RU367041"/>
    </source>
</evidence>
<dbReference type="PANTHER" id="PTHR10887:SF433">
    <property type="entry name" value="DNA REPLICATION ATP-DEPENDENT HELICASE_NUCLEASE DNA2"/>
    <property type="match status" value="1"/>
</dbReference>
<dbReference type="Pfam" id="PF13086">
    <property type="entry name" value="AAA_11"/>
    <property type="match status" value="2"/>
</dbReference>
<dbReference type="EC" id="3.6.4.12" evidence="19"/>
<dbReference type="GO" id="GO:0005694">
    <property type="term" value="C:chromosome"/>
    <property type="evidence" value="ECO:0007669"/>
    <property type="project" value="UniProtKB-SubCell"/>
</dbReference>
<gene>
    <name evidence="23" type="ORF">EWB00_010928</name>
</gene>
<evidence type="ECO:0000256" key="15">
    <source>
        <dbReference type="ARBA" id="ARBA00023204"/>
    </source>
</evidence>
<evidence type="ECO:0000256" key="2">
    <source>
        <dbReference type="ARBA" id="ARBA00007913"/>
    </source>
</evidence>
<evidence type="ECO:0000313" key="24">
    <source>
        <dbReference type="Proteomes" id="UP000311919"/>
    </source>
</evidence>
<dbReference type="CDD" id="cd18808">
    <property type="entry name" value="SF1_C_Upf1"/>
    <property type="match status" value="1"/>
</dbReference>
<dbReference type="InterPro" id="IPR041677">
    <property type="entry name" value="DNA2/NAM7_AAA_11"/>
</dbReference>
<keyword evidence="15 19" id="KW-0234">DNA repair</keyword>
<dbReference type="InterPro" id="IPR047187">
    <property type="entry name" value="SF1_C_Upf1"/>
</dbReference>
<comment type="caution">
    <text evidence="23">The sequence shown here is derived from an EMBL/GenBank/DDBJ whole genome shotgun (WGS) entry which is preliminary data.</text>
</comment>
<keyword evidence="9 19" id="KW-0378">Hydrolase</keyword>
<proteinExistence type="inferred from homology"/>
<evidence type="ECO:0000256" key="12">
    <source>
        <dbReference type="ARBA" id="ARBA00023004"/>
    </source>
</evidence>
<evidence type="ECO:0000256" key="7">
    <source>
        <dbReference type="ARBA" id="ARBA00022741"/>
    </source>
</evidence>
<dbReference type="GO" id="GO:0017108">
    <property type="term" value="F:5'-flap endonuclease activity"/>
    <property type="evidence" value="ECO:0007669"/>
    <property type="project" value="UniProtKB-UniRule"/>
</dbReference>
<reference evidence="23 24" key="1">
    <citation type="submission" date="2019-03" db="EMBL/GenBank/DDBJ databases">
        <title>An improved genome assembly of the fluke Schistosoma japonicum.</title>
        <authorList>
            <person name="Hu W."/>
            <person name="Luo F."/>
            <person name="Yin M."/>
            <person name="Mo X."/>
            <person name="Sun C."/>
            <person name="Wu Q."/>
            <person name="Zhu B."/>
            <person name="Xiang M."/>
            <person name="Wang J."/>
            <person name="Wang Y."/>
            <person name="Zhang T."/>
            <person name="Xu B."/>
            <person name="Zheng H."/>
            <person name="Feng Z."/>
        </authorList>
    </citation>
    <scope>NUCLEOTIDE SEQUENCE [LARGE SCALE GENOMIC DNA]</scope>
    <source>
        <strain evidence="23">HuSjv2</strain>
        <tissue evidence="23">Worms</tissue>
    </source>
</reference>
<dbReference type="Pfam" id="PF08696">
    <property type="entry name" value="Dna2"/>
    <property type="match status" value="1"/>
</dbReference>
<comment type="function">
    <text evidence="19">Key enzyme involved in DNA replication and DNA repair. Involved in Okazaki fragments processing by cleaving long flaps that escape FEN1: flaps that are longer than 27 nucleotides are coated by replication protein A complex (RPA), leading to recruit DNA2 which cleaves the flap until it is too short to bind RPA and becomes a substrate for FEN1. Also involved in 5'-end resection of DNA during double-strand break (DSB) repair by mediating the cleavage of 5'-ssDNA.</text>
</comment>
<comment type="catalytic activity">
    <reaction evidence="18 19">
        <text>ATP + H2O = ADP + phosphate + H(+)</text>
        <dbReference type="Rhea" id="RHEA:13065"/>
        <dbReference type="ChEBI" id="CHEBI:15377"/>
        <dbReference type="ChEBI" id="CHEBI:15378"/>
        <dbReference type="ChEBI" id="CHEBI:30616"/>
        <dbReference type="ChEBI" id="CHEBI:43474"/>
        <dbReference type="ChEBI" id="CHEBI:456216"/>
        <dbReference type="EC" id="3.6.4.12"/>
    </reaction>
</comment>
<keyword evidence="12 19" id="KW-0408">Iron</keyword>
<keyword evidence="7 19" id="KW-0547">Nucleotide-binding</keyword>
<keyword evidence="10 19" id="KW-0347">Helicase</keyword>
<dbReference type="GO" id="GO:0006281">
    <property type="term" value="P:DNA repair"/>
    <property type="evidence" value="ECO:0007669"/>
    <property type="project" value="UniProtKB-KW"/>
</dbReference>
<evidence type="ECO:0000256" key="5">
    <source>
        <dbReference type="ARBA" id="ARBA00022722"/>
    </source>
</evidence>
<dbReference type="SUPFAM" id="SSF52540">
    <property type="entry name" value="P-loop containing nucleoside triphosphate hydrolases"/>
    <property type="match status" value="1"/>
</dbReference>
<dbReference type="Proteomes" id="UP000311919">
    <property type="component" value="Unassembled WGS sequence"/>
</dbReference>
<keyword evidence="5 19" id="KW-0540">Nuclease</keyword>
<accession>A0A4Z2DXJ9</accession>
<dbReference type="EC" id="3.1.-.-" evidence="19"/>
<feature type="domain" description="DNA2/NAM7 helicase helicase" evidence="21">
    <location>
        <begin position="980"/>
        <end position="1077"/>
    </location>
</feature>
<evidence type="ECO:0000256" key="6">
    <source>
        <dbReference type="ARBA" id="ARBA00022723"/>
    </source>
</evidence>
<keyword evidence="17 19" id="KW-0511">Multifunctional enzyme</keyword>
<dbReference type="GO" id="GO:0005634">
    <property type="term" value="C:nucleus"/>
    <property type="evidence" value="ECO:0007669"/>
    <property type="project" value="UniProtKB-SubCell"/>
</dbReference>
<dbReference type="InterPro" id="IPR014808">
    <property type="entry name" value="DNA_replication_fac_Dna2_N"/>
</dbReference>
<protein>
    <recommendedName>
        <fullName evidence="19">DNA replication ATP-dependent helicase/nuclease</fullName>
        <ecNumber evidence="19">3.1.-.-</ecNumber>
        <ecNumber evidence="19">3.6.4.12</ecNumber>
    </recommendedName>
</protein>
<evidence type="ECO:0000256" key="10">
    <source>
        <dbReference type="ARBA" id="ARBA00022806"/>
    </source>
</evidence>
<keyword evidence="16 19" id="KW-0539">Nucleus</keyword>
<evidence type="ECO:0000256" key="17">
    <source>
        <dbReference type="ARBA" id="ARBA00023268"/>
    </source>
</evidence>
<evidence type="ECO:0000256" key="3">
    <source>
        <dbReference type="ARBA" id="ARBA00022485"/>
    </source>
</evidence>
<keyword evidence="4 19" id="KW-0235">DNA replication</keyword>
<comment type="subcellular location">
    <subcellularLocation>
        <location evidence="19">Nucleus</location>
    </subcellularLocation>
    <subcellularLocation>
        <location evidence="19">Chromosome</location>
    </subcellularLocation>
</comment>
<name>A0A4Z2DXJ9_SCHJA</name>
<evidence type="ECO:0000256" key="4">
    <source>
        <dbReference type="ARBA" id="ARBA00022705"/>
    </source>
</evidence>
<feature type="domain" description="DNA replication factor Dna2 N-terminal" evidence="20">
    <location>
        <begin position="356"/>
        <end position="581"/>
    </location>
</feature>
<dbReference type="InterPro" id="IPR045055">
    <property type="entry name" value="DNA2/NAM7-like"/>
</dbReference>
<keyword evidence="13 19" id="KW-0411">Iron-sulfur</keyword>
<comment type="similarity">
    <text evidence="2 19">Belongs to the DNA2/NAM7 helicase family.</text>
</comment>
<comment type="cofactor">
    <cofactor evidence="1">
        <name>[4Fe-4S] cluster</name>
        <dbReference type="ChEBI" id="CHEBI:49883"/>
    </cofactor>
</comment>
<dbReference type="Pfam" id="PF13087">
    <property type="entry name" value="AAA_12"/>
    <property type="match status" value="1"/>
</dbReference>
<dbReference type="GO" id="GO:0051539">
    <property type="term" value="F:4 iron, 4 sulfur cluster binding"/>
    <property type="evidence" value="ECO:0007669"/>
    <property type="project" value="UniProtKB-UniRule"/>
</dbReference>
<dbReference type="GO" id="GO:0071932">
    <property type="term" value="P:replication fork reversal"/>
    <property type="evidence" value="ECO:0007669"/>
    <property type="project" value="TreeGrafter"/>
</dbReference>